<sequence>SDSKVFRSEEVWLCCSLLRKGRQKQSSSSRYQSPAKGTKDARTPQHVEPPLMSQSTTALASSMTTTTTDSSSPPEEGYDVIDLVTTDKVGLPDPVPQTVTVPSEPQPSKSRASSIQQLKHIRRPDTQKGTKGILFQGEIIDDLISFPKVCRNLWHIEFLHLYDSYHPDNHARDLTDDTIVRLAAACPNLRSVKLRTTTQLGHRSLIAFCQHCPGLEHLQITG</sequence>
<gene>
    <name evidence="2" type="ORF">CLUP02_11679</name>
</gene>
<feature type="compositionally biased region" description="Polar residues" evidence="1">
    <location>
        <begin position="98"/>
        <end position="117"/>
    </location>
</feature>
<feature type="compositionally biased region" description="Low complexity" evidence="1">
    <location>
        <begin position="24"/>
        <end position="33"/>
    </location>
</feature>
<name>A0A9Q8SZ05_9PEZI</name>
<feature type="region of interest" description="Disordered" evidence="1">
    <location>
        <begin position="19"/>
        <end position="78"/>
    </location>
</feature>
<evidence type="ECO:0008006" key="4">
    <source>
        <dbReference type="Google" id="ProtNLM"/>
    </source>
</evidence>
<dbReference type="KEGG" id="clup:CLUP02_11679"/>
<accession>A0A9Q8SZ05</accession>
<feature type="region of interest" description="Disordered" evidence="1">
    <location>
        <begin position="98"/>
        <end position="118"/>
    </location>
</feature>
<protein>
    <recommendedName>
        <fullName evidence="4">F-box domain-containing protein</fullName>
    </recommendedName>
</protein>
<dbReference type="RefSeq" id="XP_049147791.1">
    <property type="nucleotide sequence ID" value="XM_049290646.1"/>
</dbReference>
<dbReference type="EMBL" id="CP019478">
    <property type="protein sequence ID" value="UQC86179.1"/>
    <property type="molecule type" value="Genomic_DNA"/>
</dbReference>
<dbReference type="Proteomes" id="UP000830671">
    <property type="component" value="Chromosome 6"/>
</dbReference>
<evidence type="ECO:0000313" key="2">
    <source>
        <dbReference type="EMBL" id="UQC86179.1"/>
    </source>
</evidence>
<dbReference type="InterPro" id="IPR032675">
    <property type="entry name" value="LRR_dom_sf"/>
</dbReference>
<dbReference type="Gene3D" id="3.80.10.10">
    <property type="entry name" value="Ribonuclease Inhibitor"/>
    <property type="match status" value="1"/>
</dbReference>
<feature type="non-terminal residue" evidence="2">
    <location>
        <position position="1"/>
    </location>
</feature>
<reference evidence="2" key="1">
    <citation type="journal article" date="2021" name="Mol. Plant Microbe Interact.">
        <title>Complete Genome Sequence of the Plant-Pathogenic Fungus Colletotrichum lupini.</title>
        <authorList>
            <person name="Baroncelli R."/>
            <person name="Pensec F."/>
            <person name="Da Lio D."/>
            <person name="Boufleur T."/>
            <person name="Vicente I."/>
            <person name="Sarrocco S."/>
            <person name="Picot A."/>
            <person name="Baraldi E."/>
            <person name="Sukno S."/>
            <person name="Thon M."/>
            <person name="Le Floch G."/>
        </authorList>
    </citation>
    <scope>NUCLEOTIDE SEQUENCE</scope>
    <source>
        <strain evidence="2">IMI 504893</strain>
    </source>
</reference>
<dbReference type="AlphaFoldDB" id="A0A9Q8SZ05"/>
<keyword evidence="3" id="KW-1185">Reference proteome</keyword>
<evidence type="ECO:0000313" key="3">
    <source>
        <dbReference type="Proteomes" id="UP000830671"/>
    </source>
</evidence>
<dbReference type="GeneID" id="73345656"/>
<dbReference type="SUPFAM" id="SSF52047">
    <property type="entry name" value="RNI-like"/>
    <property type="match status" value="1"/>
</dbReference>
<feature type="compositionally biased region" description="Low complexity" evidence="1">
    <location>
        <begin position="51"/>
        <end position="72"/>
    </location>
</feature>
<evidence type="ECO:0000256" key="1">
    <source>
        <dbReference type="SAM" id="MobiDB-lite"/>
    </source>
</evidence>
<proteinExistence type="predicted"/>
<organism evidence="2 3">
    <name type="scientific">Colletotrichum lupini</name>
    <dbReference type="NCBI Taxonomy" id="145971"/>
    <lineage>
        <taxon>Eukaryota</taxon>
        <taxon>Fungi</taxon>
        <taxon>Dikarya</taxon>
        <taxon>Ascomycota</taxon>
        <taxon>Pezizomycotina</taxon>
        <taxon>Sordariomycetes</taxon>
        <taxon>Hypocreomycetidae</taxon>
        <taxon>Glomerellales</taxon>
        <taxon>Glomerellaceae</taxon>
        <taxon>Colletotrichum</taxon>
        <taxon>Colletotrichum acutatum species complex</taxon>
    </lineage>
</organism>